<sequence length="359" mass="39562">MEELTLSVDVMDAFDHFFVAGLAAILEDEYSTPCSWKWDDFQTVTIAMSGLDDMRAAQAVSRHVQRWAESEWLQSSGDYTITSPHPENSKSSSIHATMSPRLSGLTEPYGWQRLQADRHKAIDALQTSGDRRYIGALGEPSYWSGRRNASSLDADMGASRWEMVARNRGQEFIGGRLLPLAQAVSQRDIDKLRTGLLGETIDDEVGKNQSDSRSATGLHRPQVTDNARVWCALMGVSAFPHMVTTAGFTRDATAGLTQLRGLKRFSVLPVSDQFWTLAKYRSITRSAALLSSGVELVQRGELGDAPADPSLLSQDGTVPGFDWLKEKGVVACALFRQFVSDNASAPERWIERGHLVPVV</sequence>
<protein>
    <submittedName>
        <fullName evidence="1">Putative CRISPR-associated Csb3 family protein</fullName>
    </submittedName>
</protein>
<evidence type="ECO:0000313" key="2">
    <source>
        <dbReference type="Proteomes" id="UP000029080"/>
    </source>
</evidence>
<proteinExistence type="predicted"/>
<evidence type="ECO:0000313" key="1">
    <source>
        <dbReference type="EMBL" id="KFJ08299.1"/>
    </source>
</evidence>
<gene>
    <name evidence="1" type="ORF">BITS_0806</name>
</gene>
<name>A0A087EKJ8_9BIFI</name>
<dbReference type="Proteomes" id="UP000029080">
    <property type="component" value="Unassembled WGS sequence"/>
</dbReference>
<comment type="caution">
    <text evidence="1">The sequence shown here is derived from an EMBL/GenBank/DDBJ whole genome shotgun (WGS) entry which is preliminary data.</text>
</comment>
<dbReference type="eggNOG" id="ENOG5033QWM">
    <property type="taxonomic scope" value="Bacteria"/>
</dbReference>
<reference evidence="1 2" key="1">
    <citation type="submission" date="2014-03" db="EMBL/GenBank/DDBJ databases">
        <title>Genomics of Bifidobacteria.</title>
        <authorList>
            <person name="Ventura M."/>
            <person name="Milani C."/>
            <person name="Lugli G.A."/>
        </authorList>
    </citation>
    <scope>NUCLEOTIDE SEQUENCE [LARGE SCALE GENOMIC DNA]</scope>
    <source>
        <strain evidence="1 2">JCM 13495</strain>
    </source>
</reference>
<organism evidence="1 2">
    <name type="scientific">Bifidobacterium tsurumiense</name>
    <dbReference type="NCBI Taxonomy" id="356829"/>
    <lineage>
        <taxon>Bacteria</taxon>
        <taxon>Bacillati</taxon>
        <taxon>Actinomycetota</taxon>
        <taxon>Actinomycetes</taxon>
        <taxon>Bifidobacteriales</taxon>
        <taxon>Bifidobacteriaceae</taxon>
        <taxon>Bifidobacterium</taxon>
    </lineage>
</organism>
<dbReference type="RefSeq" id="WP_034533641.1">
    <property type="nucleotide sequence ID" value="NZ_JAXEUP010000044.1"/>
</dbReference>
<keyword evidence="2" id="KW-1185">Reference proteome</keyword>
<dbReference type="EMBL" id="JGZU01000002">
    <property type="protein sequence ID" value="KFJ08299.1"/>
    <property type="molecule type" value="Genomic_DNA"/>
</dbReference>
<dbReference type="AlphaFoldDB" id="A0A087EKJ8"/>
<accession>A0A087EKJ8</accession>
<dbReference type="STRING" id="356829.BITS_0806"/>